<feature type="domain" description="NAD-dependent epimerase/dehydratase" evidence="1">
    <location>
        <begin position="2"/>
        <end position="113"/>
    </location>
</feature>
<accession>A0A6J6ZJ82</accession>
<dbReference type="InterPro" id="IPR036291">
    <property type="entry name" value="NAD(P)-bd_dom_sf"/>
</dbReference>
<protein>
    <submittedName>
        <fullName evidence="3">Unannotated protein</fullName>
    </submittedName>
</protein>
<organism evidence="3">
    <name type="scientific">freshwater metagenome</name>
    <dbReference type="NCBI Taxonomy" id="449393"/>
    <lineage>
        <taxon>unclassified sequences</taxon>
        <taxon>metagenomes</taxon>
        <taxon>ecological metagenomes</taxon>
    </lineage>
</organism>
<dbReference type="GO" id="GO:0050577">
    <property type="term" value="F:GDP-L-fucose synthase activity"/>
    <property type="evidence" value="ECO:0007669"/>
    <property type="project" value="TreeGrafter"/>
</dbReference>
<dbReference type="PANTHER" id="PTHR43238">
    <property type="entry name" value="GDP-L-FUCOSE SYNTHASE"/>
    <property type="match status" value="1"/>
</dbReference>
<evidence type="ECO:0000313" key="2">
    <source>
        <dbReference type="EMBL" id="CAB4679712.1"/>
    </source>
</evidence>
<dbReference type="Gene3D" id="3.90.25.10">
    <property type="entry name" value="UDP-galactose 4-epimerase, domain 1"/>
    <property type="match status" value="1"/>
</dbReference>
<dbReference type="SUPFAM" id="SSF51735">
    <property type="entry name" value="NAD(P)-binding Rossmann-fold domains"/>
    <property type="match status" value="1"/>
</dbReference>
<proteinExistence type="predicted"/>
<dbReference type="EMBL" id="CAEZWW010000148">
    <property type="protein sequence ID" value="CAB4679712.1"/>
    <property type="molecule type" value="Genomic_DNA"/>
</dbReference>
<evidence type="ECO:0000313" key="3">
    <source>
        <dbReference type="EMBL" id="CAB4820774.1"/>
    </source>
</evidence>
<sequence length="184" mass="20630">MTGPLEPTNQAYAMAKIAGIFYIEAHRTQYDRRWISAMPTNLYGPRDNFDLQSSHVLPAFIRRFHEAKVSNATSVTVWGTGTPRREFLHVDDLAQACLVLLQNYDSPDTINVGLGDDMPIKELAETVASVIGYQGAIEWDSAKPDGMPRKLLDTTRINELGWKPQISLRDGLASTYEWYLANVA</sequence>
<name>A0A6J6ZJ82_9ZZZZ</name>
<dbReference type="AlphaFoldDB" id="A0A6J6ZJ82"/>
<reference evidence="3" key="1">
    <citation type="submission" date="2020-05" db="EMBL/GenBank/DDBJ databases">
        <authorList>
            <person name="Chiriac C."/>
            <person name="Salcher M."/>
            <person name="Ghai R."/>
            <person name="Kavagutti S V."/>
        </authorList>
    </citation>
    <scope>NUCLEOTIDE SEQUENCE</scope>
</reference>
<dbReference type="Gene3D" id="3.40.50.720">
    <property type="entry name" value="NAD(P)-binding Rossmann-like Domain"/>
    <property type="match status" value="1"/>
</dbReference>
<gene>
    <name evidence="2" type="ORF">UFOPK2310_01143</name>
    <name evidence="3" type="ORF">UFOPK3004_01816</name>
</gene>
<dbReference type="PANTHER" id="PTHR43238:SF1">
    <property type="entry name" value="GDP-L-FUCOSE SYNTHASE"/>
    <property type="match status" value="1"/>
</dbReference>
<dbReference type="InterPro" id="IPR001509">
    <property type="entry name" value="Epimerase_deHydtase"/>
</dbReference>
<dbReference type="EMBL" id="CAFAAL010000241">
    <property type="protein sequence ID" value="CAB4820774.1"/>
    <property type="molecule type" value="Genomic_DNA"/>
</dbReference>
<dbReference type="Pfam" id="PF01370">
    <property type="entry name" value="Epimerase"/>
    <property type="match status" value="1"/>
</dbReference>
<evidence type="ECO:0000259" key="1">
    <source>
        <dbReference type="Pfam" id="PF01370"/>
    </source>
</evidence>